<comment type="caution">
    <text evidence="2">The sequence shown here is derived from an EMBL/GenBank/DDBJ whole genome shotgun (WGS) entry which is preliminary data.</text>
</comment>
<dbReference type="RefSeq" id="WP_129920523.1">
    <property type="nucleotide sequence ID" value="NZ_SEWE01000011.1"/>
</dbReference>
<organism evidence="2 3">
    <name type="scientific">Hymenobacter persicinus</name>
    <dbReference type="NCBI Taxonomy" id="2025506"/>
    <lineage>
        <taxon>Bacteria</taxon>
        <taxon>Pseudomonadati</taxon>
        <taxon>Bacteroidota</taxon>
        <taxon>Cytophagia</taxon>
        <taxon>Cytophagales</taxon>
        <taxon>Hymenobacteraceae</taxon>
        <taxon>Hymenobacter</taxon>
    </lineage>
</organism>
<dbReference type="OrthoDB" id="7432683at2"/>
<accession>A0A4V1ZAY2</accession>
<keyword evidence="2" id="KW-0121">Carboxypeptidase</keyword>
<dbReference type="InterPro" id="IPR008969">
    <property type="entry name" value="CarboxyPept-like_regulatory"/>
</dbReference>
<dbReference type="Proteomes" id="UP000294155">
    <property type="component" value="Unassembled WGS sequence"/>
</dbReference>
<evidence type="ECO:0000313" key="3">
    <source>
        <dbReference type="Proteomes" id="UP000294155"/>
    </source>
</evidence>
<dbReference type="SUPFAM" id="SSF49464">
    <property type="entry name" value="Carboxypeptidase regulatory domain-like"/>
    <property type="match status" value="1"/>
</dbReference>
<keyword evidence="3" id="KW-1185">Reference proteome</keyword>
<keyword evidence="2" id="KW-0645">Protease</keyword>
<name>A0A4V1ZAY2_9BACT</name>
<feature type="region of interest" description="Disordered" evidence="1">
    <location>
        <begin position="105"/>
        <end position="128"/>
    </location>
</feature>
<proteinExistence type="predicted"/>
<evidence type="ECO:0000313" key="2">
    <source>
        <dbReference type="EMBL" id="RYU81079.1"/>
    </source>
</evidence>
<keyword evidence="2" id="KW-0378">Hydrolase</keyword>
<sequence length="264" mass="28260">MPSSAFSLQIPSPCAESWDAMTPRGAGRHCASCEQVVMDFTEKTDAEILAILKAAAGGHACGRLRPDQLGRPLRGFNVAPRVSRWSTAVAATLALLLGRSLTAPEARAQAPTNQHPNFGRHSPEPELGTRKLTRSAKSLGGMVTVAADTVLRTHISGRVVDELSGEGLPGVTVLLQGTQHGVSTIADGSFTLPVEPNEQHCAIMFSSIGYSSVLLPQSTTETGMTVGMETRATTGLLIIYPIYTPRGLWDRLRSIPYRVTNLFR</sequence>
<dbReference type="AlphaFoldDB" id="A0A4V1ZAY2"/>
<dbReference type="GO" id="GO:0004180">
    <property type="term" value="F:carboxypeptidase activity"/>
    <property type="evidence" value="ECO:0007669"/>
    <property type="project" value="UniProtKB-KW"/>
</dbReference>
<dbReference type="EMBL" id="SEWE01000011">
    <property type="protein sequence ID" value="RYU81079.1"/>
    <property type="molecule type" value="Genomic_DNA"/>
</dbReference>
<dbReference type="Gene3D" id="2.60.40.1120">
    <property type="entry name" value="Carboxypeptidase-like, regulatory domain"/>
    <property type="match status" value="1"/>
</dbReference>
<gene>
    <name evidence="2" type="ORF">EWM57_07510</name>
</gene>
<evidence type="ECO:0000256" key="1">
    <source>
        <dbReference type="SAM" id="MobiDB-lite"/>
    </source>
</evidence>
<protein>
    <submittedName>
        <fullName evidence="2">Carboxypeptidase-like regulatory domain-containing protein</fullName>
    </submittedName>
</protein>
<dbReference type="Pfam" id="PF13715">
    <property type="entry name" value="CarbopepD_reg_2"/>
    <property type="match status" value="1"/>
</dbReference>
<reference evidence="2 3" key="1">
    <citation type="submission" date="2019-02" db="EMBL/GenBank/DDBJ databases">
        <title>Bacterial novel species isolated from soil.</title>
        <authorList>
            <person name="Jung H.-Y."/>
        </authorList>
    </citation>
    <scope>NUCLEOTIDE SEQUENCE [LARGE SCALE GENOMIC DNA]</scope>
    <source>
        <strain evidence="2 3">1-3-3-3</strain>
    </source>
</reference>